<dbReference type="InterPro" id="IPR027443">
    <property type="entry name" value="IPNS-like_sf"/>
</dbReference>
<evidence type="ECO:0000313" key="3">
    <source>
        <dbReference type="Proteomes" id="UP001274830"/>
    </source>
</evidence>
<dbReference type="SUPFAM" id="SSF51197">
    <property type="entry name" value="Clavaminate synthase-like"/>
    <property type="match status" value="1"/>
</dbReference>
<dbReference type="EMBL" id="JAUTXT010000008">
    <property type="protein sequence ID" value="KAK3676806.1"/>
    <property type="molecule type" value="Genomic_DNA"/>
</dbReference>
<dbReference type="Proteomes" id="UP001274830">
    <property type="component" value="Unassembled WGS sequence"/>
</dbReference>
<evidence type="ECO:0000259" key="1">
    <source>
        <dbReference type="Pfam" id="PF14226"/>
    </source>
</evidence>
<proteinExistence type="predicted"/>
<keyword evidence="3" id="KW-1185">Reference proteome</keyword>
<sequence length="170" mass="19886">MPSKTLSPYEQVPETKTDLDWAELVTLDLGLFDQEGGKQELVKQLEYAVQHFGFFYVKNFGISQEEVDRQFALGREFYNLLLAERLKYHNIKDLENREYNGYRPAGKGQTIRDNVQVYKLPKFDGYHKRAQPPVLQDNIAEIEDFSRKCHDLVVVKLLRLFALLLELSDE</sequence>
<organism evidence="2 3">
    <name type="scientific">Recurvomyces mirabilis</name>
    <dbReference type="NCBI Taxonomy" id="574656"/>
    <lineage>
        <taxon>Eukaryota</taxon>
        <taxon>Fungi</taxon>
        <taxon>Dikarya</taxon>
        <taxon>Ascomycota</taxon>
        <taxon>Pezizomycotina</taxon>
        <taxon>Dothideomycetes</taxon>
        <taxon>Dothideomycetidae</taxon>
        <taxon>Mycosphaerellales</taxon>
        <taxon>Teratosphaeriaceae</taxon>
        <taxon>Recurvomyces</taxon>
    </lineage>
</organism>
<dbReference type="InterPro" id="IPR026992">
    <property type="entry name" value="DIOX_N"/>
</dbReference>
<comment type="caution">
    <text evidence="2">The sequence shown here is derived from an EMBL/GenBank/DDBJ whole genome shotgun (WGS) entry which is preliminary data.</text>
</comment>
<dbReference type="AlphaFoldDB" id="A0AAE1C3Q3"/>
<gene>
    <name evidence="2" type="ORF">LTR78_003010</name>
</gene>
<protein>
    <recommendedName>
        <fullName evidence="1">Non-haem dioxygenase N-terminal domain-containing protein</fullName>
    </recommendedName>
</protein>
<reference evidence="2" key="1">
    <citation type="submission" date="2023-07" db="EMBL/GenBank/DDBJ databases">
        <title>Black Yeasts Isolated from many extreme environments.</title>
        <authorList>
            <person name="Coleine C."/>
            <person name="Stajich J.E."/>
            <person name="Selbmann L."/>
        </authorList>
    </citation>
    <scope>NUCLEOTIDE SEQUENCE</scope>
    <source>
        <strain evidence="2">CCFEE 5485</strain>
    </source>
</reference>
<dbReference type="Pfam" id="PF14226">
    <property type="entry name" value="DIOX_N"/>
    <property type="match status" value="1"/>
</dbReference>
<name>A0AAE1C3Q3_9PEZI</name>
<feature type="domain" description="Non-haem dioxygenase N-terminal" evidence="1">
    <location>
        <begin position="27"/>
        <end position="111"/>
    </location>
</feature>
<dbReference type="Gene3D" id="2.60.120.330">
    <property type="entry name" value="B-lactam Antibiotic, Isopenicillin N Synthase, Chain"/>
    <property type="match status" value="1"/>
</dbReference>
<accession>A0AAE1C3Q3</accession>
<evidence type="ECO:0000313" key="2">
    <source>
        <dbReference type="EMBL" id="KAK3676806.1"/>
    </source>
</evidence>